<dbReference type="WBParaSite" id="L893_g8388.t2">
    <property type="protein sequence ID" value="L893_g8388.t2"/>
    <property type="gene ID" value="L893_g8388"/>
</dbReference>
<dbReference type="GO" id="GO:0000077">
    <property type="term" value="P:DNA damage checkpoint signaling"/>
    <property type="evidence" value="ECO:0007669"/>
    <property type="project" value="TreeGrafter"/>
</dbReference>
<dbReference type="SUPFAM" id="SSF53335">
    <property type="entry name" value="S-adenosyl-L-methionine-dependent methyltransferases"/>
    <property type="match status" value="1"/>
</dbReference>
<name>A0A1I8AQF0_9BILA</name>
<evidence type="ECO:0000256" key="1">
    <source>
        <dbReference type="ARBA" id="ARBA00004123"/>
    </source>
</evidence>
<dbReference type="PANTHER" id="PTHR21451">
    <property type="entry name" value="HISTONE H3 METHYLTRANSFERASE"/>
    <property type="match status" value="1"/>
</dbReference>
<evidence type="ECO:0000256" key="3">
    <source>
        <dbReference type="ARBA" id="ARBA00020987"/>
    </source>
</evidence>
<comment type="miscellaneous">
    <text evidence="11">In contrast to other lysine histone methyltransferases, it does not contain a SET domain, suggesting the existence of another mechanism for methylation of lysine residues of histones.</text>
</comment>
<feature type="domain" description="DOT1" evidence="13">
    <location>
        <begin position="29"/>
        <end position="351"/>
    </location>
</feature>
<feature type="region of interest" description="Disordered" evidence="12">
    <location>
        <begin position="491"/>
        <end position="511"/>
    </location>
</feature>
<protein>
    <recommendedName>
        <fullName evidence="3 11">Histone-lysine N-methyltransferase, H3 lysine-79 specific</fullName>
        <ecNumber evidence="2 11">2.1.1.360</ecNumber>
    </recommendedName>
    <alternativeName>
        <fullName evidence="9 11">Histone H3-K79 methyltransferase</fullName>
    </alternativeName>
</protein>
<proteinExistence type="inferred from homology"/>
<evidence type="ECO:0000256" key="8">
    <source>
        <dbReference type="ARBA" id="ARBA00023242"/>
    </source>
</evidence>
<dbReference type="Gene3D" id="3.40.50.150">
    <property type="entry name" value="Vaccinia Virus protein VP39"/>
    <property type="match status" value="1"/>
</dbReference>
<comment type="similarity">
    <text evidence="11">Belongs to the class I-like SAM-binding methyltransferase superfamily. DOT1 family.</text>
</comment>
<evidence type="ECO:0000256" key="2">
    <source>
        <dbReference type="ARBA" id="ARBA00012190"/>
    </source>
</evidence>
<dbReference type="Proteomes" id="UP000095287">
    <property type="component" value="Unplaced"/>
</dbReference>
<keyword evidence="5 11" id="KW-0808">Transferase</keyword>
<evidence type="ECO:0000313" key="15">
    <source>
        <dbReference type="WBParaSite" id="L893_g8388.t2"/>
    </source>
</evidence>
<keyword evidence="8 11" id="KW-0539">Nucleus</keyword>
<evidence type="ECO:0000313" key="14">
    <source>
        <dbReference type="Proteomes" id="UP000095287"/>
    </source>
</evidence>
<evidence type="ECO:0000256" key="4">
    <source>
        <dbReference type="ARBA" id="ARBA00022603"/>
    </source>
</evidence>
<dbReference type="AlphaFoldDB" id="A0A1I8AQF0"/>
<dbReference type="CDD" id="cd02440">
    <property type="entry name" value="AdoMet_MTases"/>
    <property type="match status" value="1"/>
</dbReference>
<dbReference type="Pfam" id="PF08123">
    <property type="entry name" value="DOT1"/>
    <property type="match status" value="1"/>
</dbReference>
<feature type="region of interest" description="Disordered" evidence="12">
    <location>
        <begin position="354"/>
        <end position="466"/>
    </location>
</feature>
<accession>A0A1I8AQF0</accession>
<evidence type="ECO:0000256" key="7">
    <source>
        <dbReference type="ARBA" id="ARBA00022853"/>
    </source>
</evidence>
<keyword evidence="14" id="KW-1185">Reference proteome</keyword>
<feature type="compositionally biased region" description="Polar residues" evidence="12">
    <location>
        <begin position="436"/>
        <end position="454"/>
    </location>
</feature>
<keyword evidence="7 11" id="KW-0156">Chromatin regulator</keyword>
<reference evidence="15" key="1">
    <citation type="submission" date="2016-11" db="UniProtKB">
        <authorList>
            <consortium name="WormBaseParasite"/>
        </authorList>
    </citation>
    <scope>IDENTIFICATION</scope>
</reference>
<evidence type="ECO:0000256" key="12">
    <source>
        <dbReference type="SAM" id="MobiDB-lite"/>
    </source>
</evidence>
<keyword evidence="6 11" id="KW-0949">S-adenosyl-L-methionine</keyword>
<dbReference type="InterPro" id="IPR030445">
    <property type="entry name" value="H3-K79_meTrfase"/>
</dbReference>
<evidence type="ECO:0000256" key="9">
    <source>
        <dbReference type="ARBA" id="ARBA00029821"/>
    </source>
</evidence>
<dbReference type="PANTHER" id="PTHR21451:SF0">
    <property type="entry name" value="HISTONE-LYSINE N-METHYLTRANSFERASE, H3 LYSINE-79 SPECIFIC"/>
    <property type="match status" value="1"/>
</dbReference>
<dbReference type="GO" id="GO:0140956">
    <property type="term" value="F:histone H3K79 trimethyltransferase activity"/>
    <property type="evidence" value="ECO:0007669"/>
    <property type="project" value="UniProtKB-EC"/>
</dbReference>
<evidence type="ECO:0000256" key="10">
    <source>
        <dbReference type="ARBA" id="ARBA00047770"/>
    </source>
</evidence>
<comment type="function">
    <text evidence="11">Histone methyltransferase that specifically trimethylates histone H3 to form H3K79me3. This methylation is required for telomere silencing and for the pachytene checkpoint during the meiotic cell cycle by allowing the recruitment of RAD9 to double strand breaks. Nucleosomes are preferred as substrate compared to free histone.</text>
</comment>
<dbReference type="EC" id="2.1.1.360" evidence="2 11"/>
<sequence length="511" mass="56924">MKRGSSVKASRSPKLAKKPRSASPPEAMHQLKLNSCAGGEPLIFDFSDADQAHVGHEILEIVRLAKLQFRELYQVLQPVSDPDVNKLEDLQLLCHKFNKAAATISSLWKGATKPGDEKFADEKFLKQICARAYNRAVTDVSALNKHYEAFSSETYGETSFERLQMIIEEVAPGEDDVFVDLGSGVGQLIVQMAGGSRVKKAVGIEISQLPNKFAKQLEVEFSRLMKWYGKKYRPFVMEHGDFLAPKYRQLITEEATIIFINNFAFTAELDTRIKRELLSELKDGTRIITTKPYALPGRTTNGRHMNDISMILDVKEMRRCDNACSWTSNYVAYYQHTINHSRIELYYQNQRNPQSRALSSENSRRSSVRSSRESSVMSSSNSGRQAPGGDGDDDPSGATTRRKWGEQTGEEPKKPKEKAKKAKKAIPRGRPRKSAPMSSCNAGHTQQLGGSRLSSDAIDGGSSLNPQISRVLKSSTSRFEAKILAQFKASKSTALLSPPQRTVSQKPTVVR</sequence>
<dbReference type="GO" id="GO:0006281">
    <property type="term" value="P:DNA repair"/>
    <property type="evidence" value="ECO:0007669"/>
    <property type="project" value="TreeGrafter"/>
</dbReference>
<feature type="region of interest" description="Disordered" evidence="12">
    <location>
        <begin position="1"/>
        <end position="27"/>
    </location>
</feature>
<dbReference type="Gene3D" id="1.10.260.60">
    <property type="match status" value="1"/>
</dbReference>
<dbReference type="GO" id="GO:0035097">
    <property type="term" value="C:histone methyltransferase complex"/>
    <property type="evidence" value="ECO:0007669"/>
    <property type="project" value="UniProtKB-ARBA"/>
</dbReference>
<comment type="catalytic activity">
    <reaction evidence="10 11">
        <text>L-lysyl(79)-[histone H3] + 3 S-adenosyl-L-methionine = N(6),N(6),N(6)-trimethyl-L-lysyl(79)-[histone H3] + 3 S-adenosyl-L-homocysteine + 3 H(+)</text>
        <dbReference type="Rhea" id="RHEA:60328"/>
        <dbReference type="Rhea" id="RHEA-COMP:15549"/>
        <dbReference type="Rhea" id="RHEA-COMP:15552"/>
        <dbReference type="ChEBI" id="CHEBI:15378"/>
        <dbReference type="ChEBI" id="CHEBI:29969"/>
        <dbReference type="ChEBI" id="CHEBI:57856"/>
        <dbReference type="ChEBI" id="CHEBI:59789"/>
        <dbReference type="ChEBI" id="CHEBI:61961"/>
        <dbReference type="EC" id="2.1.1.360"/>
    </reaction>
</comment>
<evidence type="ECO:0000256" key="6">
    <source>
        <dbReference type="ARBA" id="ARBA00022691"/>
    </source>
</evidence>
<dbReference type="InterPro" id="IPR025789">
    <property type="entry name" value="DOT1_dom"/>
</dbReference>
<dbReference type="PROSITE" id="PS51569">
    <property type="entry name" value="DOT1"/>
    <property type="match status" value="1"/>
</dbReference>
<feature type="compositionally biased region" description="Low complexity" evidence="12">
    <location>
        <begin position="373"/>
        <end position="382"/>
    </location>
</feature>
<dbReference type="GO" id="GO:0032259">
    <property type="term" value="P:methylation"/>
    <property type="evidence" value="ECO:0007669"/>
    <property type="project" value="UniProtKB-KW"/>
</dbReference>
<evidence type="ECO:0000259" key="13">
    <source>
        <dbReference type="PROSITE" id="PS51569"/>
    </source>
</evidence>
<organism evidence="14 15">
    <name type="scientific">Steinernema glaseri</name>
    <dbReference type="NCBI Taxonomy" id="37863"/>
    <lineage>
        <taxon>Eukaryota</taxon>
        <taxon>Metazoa</taxon>
        <taxon>Ecdysozoa</taxon>
        <taxon>Nematoda</taxon>
        <taxon>Chromadorea</taxon>
        <taxon>Rhabditida</taxon>
        <taxon>Tylenchina</taxon>
        <taxon>Panagrolaimomorpha</taxon>
        <taxon>Strongyloidoidea</taxon>
        <taxon>Steinernematidae</taxon>
        <taxon>Steinernema</taxon>
    </lineage>
</organism>
<evidence type="ECO:0000256" key="5">
    <source>
        <dbReference type="ARBA" id="ARBA00022679"/>
    </source>
</evidence>
<keyword evidence="4 11" id="KW-0489">Methyltransferase</keyword>
<dbReference type="InterPro" id="IPR029063">
    <property type="entry name" value="SAM-dependent_MTases_sf"/>
</dbReference>
<comment type="subcellular location">
    <subcellularLocation>
        <location evidence="1 11">Nucleus</location>
    </subcellularLocation>
</comment>
<feature type="compositionally biased region" description="Basic residues" evidence="12">
    <location>
        <begin position="415"/>
        <end position="433"/>
    </location>
</feature>
<evidence type="ECO:0000256" key="11">
    <source>
        <dbReference type="RuleBase" id="RU271113"/>
    </source>
</evidence>
<dbReference type="FunFam" id="3.40.50.150:FF:000033">
    <property type="entry name" value="Histone-lysine N-methyltransferase, H3 lysine-79 specific"/>
    <property type="match status" value="1"/>
</dbReference>